<organism evidence="1 2">
    <name type="scientific">Morus notabilis</name>
    <dbReference type="NCBI Taxonomy" id="981085"/>
    <lineage>
        <taxon>Eukaryota</taxon>
        <taxon>Viridiplantae</taxon>
        <taxon>Streptophyta</taxon>
        <taxon>Embryophyta</taxon>
        <taxon>Tracheophyta</taxon>
        <taxon>Spermatophyta</taxon>
        <taxon>Magnoliopsida</taxon>
        <taxon>eudicotyledons</taxon>
        <taxon>Gunneridae</taxon>
        <taxon>Pentapetalae</taxon>
        <taxon>rosids</taxon>
        <taxon>fabids</taxon>
        <taxon>Rosales</taxon>
        <taxon>Moraceae</taxon>
        <taxon>Moreae</taxon>
        <taxon>Morus</taxon>
    </lineage>
</organism>
<proteinExistence type="predicted"/>
<protein>
    <submittedName>
        <fullName evidence="1">Uncharacterized protein</fullName>
    </submittedName>
</protein>
<evidence type="ECO:0000313" key="1">
    <source>
        <dbReference type="EMBL" id="EXC12622.1"/>
    </source>
</evidence>
<keyword evidence="2" id="KW-1185">Reference proteome</keyword>
<gene>
    <name evidence="1" type="ORF">L484_013000</name>
</gene>
<accession>W9S625</accession>
<evidence type="ECO:0000313" key="2">
    <source>
        <dbReference type="Proteomes" id="UP000030645"/>
    </source>
</evidence>
<dbReference type="OrthoDB" id="1194195at2759"/>
<sequence>MDAILAWRGCTNSCYCKGNRVEDELDALRPMRTTSTAAASHAPVASSGCKMLDGMLRWLFHSVADAFFASLQRCSCIKIETRDDNDIDNYLMAAPHDDHDLSDDSILFEVEIQKETA</sequence>
<reference evidence="2" key="1">
    <citation type="submission" date="2013-01" db="EMBL/GenBank/DDBJ databases">
        <title>Draft Genome Sequence of a Mulberry Tree, Morus notabilis C.K. Schneid.</title>
        <authorList>
            <person name="He N."/>
            <person name="Zhao S."/>
        </authorList>
    </citation>
    <scope>NUCLEOTIDE SEQUENCE</scope>
</reference>
<dbReference type="KEGG" id="mnt:21396188"/>
<name>W9S625_9ROSA</name>
<dbReference type="EMBL" id="KE345719">
    <property type="protein sequence ID" value="EXC12622.1"/>
    <property type="molecule type" value="Genomic_DNA"/>
</dbReference>
<dbReference type="PANTHER" id="PTHR34061:SF26">
    <property type="match status" value="1"/>
</dbReference>
<dbReference type="eggNOG" id="ENOG502SW1G">
    <property type="taxonomic scope" value="Eukaryota"/>
</dbReference>
<dbReference type="AlphaFoldDB" id="W9S625"/>
<dbReference type="PANTHER" id="PTHR34061">
    <property type="entry name" value="PROTEIN, PUTATIVE-RELATED"/>
    <property type="match status" value="1"/>
</dbReference>
<dbReference type="Proteomes" id="UP000030645">
    <property type="component" value="Unassembled WGS sequence"/>
</dbReference>